<evidence type="ECO:0000313" key="5">
    <source>
        <dbReference type="Proteomes" id="UP000184074"/>
    </source>
</evidence>
<name>A0A1M5M578_9RHOB</name>
<sequence>MHLFMATLSTETNTFSPVPTILSDYEAYYLRHGTATQDAPNLMTEALHVWRQRAEALHWSVTESLTAIAEPAGLTTATTFDALKNEILDDLRNSAKPDVILLQLHGAMVAEDEPDCEGRIVSEIRALCPDAVIGVALDLHCHLRPRLLEHADLLIAFREYPHDDAAARAKELFSLAKRQLSGEISPQIGMFDCRMVSLFLTKTDPMRAFKKEMEAAEDIPGVLSVTLGHGFPWADLPETGARMLVTTNGDLPLAQETAKALGQRFFELRDEVAMAYSELDEALDQVEATSSGPIVLADMSDNSGAGAPGDSTYVLEAILERGLRNLASAIYWDPDAVQACVAMGEGAEIELDVGGKVEVASGRPVNIRGRIMAIKSGLKQHLGPALEPLGRMVWLRLQGEIDLVINDLRIQVYHPEVFEQMGIDLSQKHLVVVKSLFHFYTSFAEIASDVIFCATPGRVNPNTARIEFKQRDLNFWPRVHDPFALD</sequence>
<keyword evidence="1" id="KW-0378">Hydrolase</keyword>
<protein>
    <recommendedName>
        <fullName evidence="1">Microcystinase C</fullName>
        <shortName evidence="1">MlrC</shortName>
    </recommendedName>
</protein>
<comment type="similarity">
    <text evidence="1">Belongs to the peptidase M81 family.</text>
</comment>
<dbReference type="GO" id="GO:0006508">
    <property type="term" value="P:proteolysis"/>
    <property type="evidence" value="ECO:0007669"/>
    <property type="project" value="UniProtKB-KW"/>
</dbReference>
<proteinExistence type="inferred from homology"/>
<reference evidence="4 5" key="1">
    <citation type="submission" date="2016-11" db="EMBL/GenBank/DDBJ databases">
        <authorList>
            <person name="Jaros S."/>
            <person name="Januszkiewicz K."/>
            <person name="Wedrychowicz H."/>
        </authorList>
    </citation>
    <scope>NUCLEOTIDE SEQUENCE [LARGE SCALE GENOMIC DNA]</scope>
    <source>
        <strain evidence="4 5">DSM 28715</strain>
    </source>
</reference>
<keyword evidence="1" id="KW-0482">Metalloprotease</keyword>
<dbReference type="Proteomes" id="UP000184074">
    <property type="component" value="Unassembled WGS sequence"/>
</dbReference>
<dbReference type="EMBL" id="FQXB01000001">
    <property type="protein sequence ID" value="SHG72474.1"/>
    <property type="molecule type" value="Genomic_DNA"/>
</dbReference>
<keyword evidence="1" id="KW-0645">Protease</keyword>
<dbReference type="GO" id="GO:0008237">
    <property type="term" value="F:metallopeptidase activity"/>
    <property type="evidence" value="ECO:0007669"/>
    <property type="project" value="UniProtKB-KW"/>
</dbReference>
<accession>A0A1M5M578</accession>
<dbReference type="PIRSF" id="PIRSF012702">
    <property type="entry name" value="UCP012702"/>
    <property type="match status" value="1"/>
</dbReference>
<organism evidence="4 5">
    <name type="scientific">Cognatiyoonia sediminum</name>
    <dbReference type="NCBI Taxonomy" id="1508389"/>
    <lineage>
        <taxon>Bacteria</taxon>
        <taxon>Pseudomonadati</taxon>
        <taxon>Pseudomonadota</taxon>
        <taxon>Alphaproteobacteria</taxon>
        <taxon>Rhodobacterales</taxon>
        <taxon>Paracoccaceae</taxon>
        <taxon>Cognatiyoonia</taxon>
    </lineage>
</organism>
<dbReference type="Pfam" id="PF07364">
    <property type="entry name" value="DUF1485"/>
    <property type="match status" value="1"/>
</dbReference>
<dbReference type="InterPro" id="IPR010799">
    <property type="entry name" value="MlrC_C"/>
</dbReference>
<evidence type="ECO:0000259" key="3">
    <source>
        <dbReference type="Pfam" id="PF07364"/>
    </source>
</evidence>
<feature type="domain" description="Microcystin LR degradation protein MlrC N-terminal" evidence="3">
    <location>
        <begin position="3"/>
        <end position="286"/>
    </location>
</feature>
<comment type="cofactor">
    <cofactor evidence="1">
        <name>Zn(2+)</name>
        <dbReference type="ChEBI" id="CHEBI:29105"/>
    </cofactor>
    <text evidence="1">Binds 1 zinc ion per subunit.</text>
</comment>
<feature type="domain" description="Microcystin LR degradation protein MlrC C-terminal" evidence="2">
    <location>
        <begin position="296"/>
        <end position="469"/>
    </location>
</feature>
<dbReference type="OrthoDB" id="9782658at2"/>
<dbReference type="AlphaFoldDB" id="A0A1M5M578"/>
<keyword evidence="1" id="KW-0479">Metal-binding</keyword>
<dbReference type="Pfam" id="PF07171">
    <property type="entry name" value="MlrC_C"/>
    <property type="match status" value="1"/>
</dbReference>
<evidence type="ECO:0000259" key="2">
    <source>
        <dbReference type="Pfam" id="PF07171"/>
    </source>
</evidence>
<dbReference type="GO" id="GO:0046872">
    <property type="term" value="F:metal ion binding"/>
    <property type="evidence" value="ECO:0007669"/>
    <property type="project" value="UniProtKB-KW"/>
</dbReference>
<evidence type="ECO:0000313" key="4">
    <source>
        <dbReference type="EMBL" id="SHG72474.1"/>
    </source>
</evidence>
<keyword evidence="5" id="KW-1185">Reference proteome</keyword>
<dbReference type="InterPro" id="IPR015995">
    <property type="entry name" value="MlrC_N"/>
</dbReference>
<gene>
    <name evidence="4" type="ORF">SAMN05444003_0647</name>
</gene>
<comment type="function">
    <text evidence="1">Involved in peptidolytic degradation of cyclic heptapeptide hepatotoxin microcystin (MC).</text>
</comment>
<dbReference type="InterPro" id="IPR009197">
    <property type="entry name" value="MlrC"/>
</dbReference>
<evidence type="ECO:0000256" key="1">
    <source>
        <dbReference type="PIRNR" id="PIRNR012702"/>
    </source>
</evidence>